<proteinExistence type="predicted"/>
<gene>
    <name evidence="1" type="ORF">A3A96_02085</name>
</gene>
<accession>A0A1G2TWG4</accession>
<reference evidence="1 2" key="1">
    <citation type="journal article" date="2016" name="Nat. Commun.">
        <title>Thousands of microbial genomes shed light on interconnected biogeochemical processes in an aquifer system.</title>
        <authorList>
            <person name="Anantharaman K."/>
            <person name="Brown C.T."/>
            <person name="Hug L.A."/>
            <person name="Sharon I."/>
            <person name="Castelle C.J."/>
            <person name="Probst A.J."/>
            <person name="Thomas B.C."/>
            <person name="Singh A."/>
            <person name="Wilkins M.J."/>
            <person name="Karaoz U."/>
            <person name="Brodie E.L."/>
            <person name="Williams K.H."/>
            <person name="Hubbard S.S."/>
            <person name="Banfield J.F."/>
        </authorList>
    </citation>
    <scope>NUCLEOTIDE SEQUENCE [LARGE SCALE GENOMIC DNA]</scope>
</reference>
<dbReference type="Proteomes" id="UP000177707">
    <property type="component" value="Unassembled WGS sequence"/>
</dbReference>
<sequence length="59" mass="6761">MDKETYELDVFCKNCDFSGKVLIPKGVSFTEHQCPKCGVVELQKKLTPARITPHIENYM</sequence>
<comment type="caution">
    <text evidence="1">The sequence shown here is derived from an EMBL/GenBank/DDBJ whole genome shotgun (WGS) entry which is preliminary data.</text>
</comment>
<evidence type="ECO:0000313" key="2">
    <source>
        <dbReference type="Proteomes" id="UP000177707"/>
    </source>
</evidence>
<dbReference type="STRING" id="1802758.A3A96_02085"/>
<dbReference type="AlphaFoldDB" id="A0A1G2TWG4"/>
<evidence type="ECO:0000313" key="1">
    <source>
        <dbReference type="EMBL" id="OHB01513.1"/>
    </source>
</evidence>
<name>A0A1G2TWG4_9BACT</name>
<protein>
    <submittedName>
        <fullName evidence="1">Uncharacterized protein</fullName>
    </submittedName>
</protein>
<dbReference type="EMBL" id="MHWB01000012">
    <property type="protein sequence ID" value="OHB01513.1"/>
    <property type="molecule type" value="Genomic_DNA"/>
</dbReference>
<organism evidence="1 2">
    <name type="scientific">Candidatus Zambryskibacteria bacterium RIFCSPLOWO2_01_FULL_39_39</name>
    <dbReference type="NCBI Taxonomy" id="1802758"/>
    <lineage>
        <taxon>Bacteria</taxon>
        <taxon>Candidatus Zambryskiibacteriota</taxon>
    </lineage>
</organism>